<organism evidence="1 2">
    <name type="scientific">Caligus rogercresseyi</name>
    <name type="common">Sea louse</name>
    <dbReference type="NCBI Taxonomy" id="217165"/>
    <lineage>
        <taxon>Eukaryota</taxon>
        <taxon>Metazoa</taxon>
        <taxon>Ecdysozoa</taxon>
        <taxon>Arthropoda</taxon>
        <taxon>Crustacea</taxon>
        <taxon>Multicrustacea</taxon>
        <taxon>Hexanauplia</taxon>
        <taxon>Copepoda</taxon>
        <taxon>Siphonostomatoida</taxon>
        <taxon>Caligidae</taxon>
        <taxon>Caligus</taxon>
    </lineage>
</organism>
<proteinExistence type="predicted"/>
<evidence type="ECO:0000313" key="1">
    <source>
        <dbReference type="EMBL" id="QQP53311.1"/>
    </source>
</evidence>
<reference evidence="2" key="1">
    <citation type="submission" date="2021-01" db="EMBL/GenBank/DDBJ databases">
        <title>Caligus Genome Assembly.</title>
        <authorList>
            <person name="Gallardo-Escarate C."/>
        </authorList>
    </citation>
    <scope>NUCLEOTIDE SEQUENCE [LARGE SCALE GENOMIC DNA]</scope>
</reference>
<protein>
    <submittedName>
        <fullName evidence="1">Uncharacterized protein</fullName>
    </submittedName>
</protein>
<name>A0A7T8KCD5_CALRO</name>
<dbReference type="Proteomes" id="UP000595437">
    <property type="component" value="Chromosome 4"/>
</dbReference>
<accession>A0A7T8KCD5</accession>
<dbReference type="AlphaFoldDB" id="A0A7T8KCD5"/>
<sequence length="52" mass="6051">MAFEGFLTRIFTIGEGLKPQYPIVAVGGTRGLKGTKWHLRVPYSYFYNWQRV</sequence>
<evidence type="ECO:0000313" key="2">
    <source>
        <dbReference type="Proteomes" id="UP000595437"/>
    </source>
</evidence>
<dbReference type="EMBL" id="CP045893">
    <property type="protein sequence ID" value="QQP53311.1"/>
    <property type="molecule type" value="Genomic_DNA"/>
</dbReference>
<keyword evidence="2" id="KW-1185">Reference proteome</keyword>
<gene>
    <name evidence="1" type="ORF">FKW44_005750</name>
</gene>